<gene>
    <name evidence="4" type="ORF">Pmani_009944</name>
</gene>
<dbReference type="AlphaFoldDB" id="A0AAE1Q332"/>
<dbReference type="Gene3D" id="1.10.238.10">
    <property type="entry name" value="EF-hand"/>
    <property type="match status" value="1"/>
</dbReference>
<dbReference type="PROSITE" id="PS50222">
    <property type="entry name" value="EF_HAND_2"/>
    <property type="match status" value="1"/>
</dbReference>
<dbReference type="CDD" id="cd00052">
    <property type="entry name" value="EH"/>
    <property type="match status" value="1"/>
</dbReference>
<dbReference type="GO" id="GO:0005509">
    <property type="term" value="F:calcium ion binding"/>
    <property type="evidence" value="ECO:0007669"/>
    <property type="project" value="InterPro"/>
</dbReference>
<evidence type="ECO:0000256" key="1">
    <source>
        <dbReference type="ARBA" id="ARBA00022837"/>
    </source>
</evidence>
<evidence type="ECO:0000313" key="5">
    <source>
        <dbReference type="Proteomes" id="UP001292094"/>
    </source>
</evidence>
<dbReference type="GO" id="GO:0005737">
    <property type="term" value="C:cytoplasm"/>
    <property type="evidence" value="ECO:0007669"/>
    <property type="project" value="TreeGrafter"/>
</dbReference>
<dbReference type="PANTHER" id="PTHR11216:SF170">
    <property type="entry name" value="DYNAMIN ASSOCIATED PROTEIN 160, ISOFORM D"/>
    <property type="match status" value="1"/>
</dbReference>
<dbReference type="GO" id="GO:0042734">
    <property type="term" value="C:presynaptic membrane"/>
    <property type="evidence" value="ECO:0007669"/>
    <property type="project" value="TreeGrafter"/>
</dbReference>
<feature type="domain" description="EF-hand" evidence="3">
    <location>
        <begin position="43"/>
        <end position="78"/>
    </location>
</feature>
<dbReference type="Pfam" id="PF12763">
    <property type="entry name" value="EH"/>
    <property type="match status" value="1"/>
</dbReference>
<dbReference type="Proteomes" id="UP001292094">
    <property type="component" value="Unassembled WGS sequence"/>
</dbReference>
<comment type="caution">
    <text evidence="4">The sequence shown here is derived from an EMBL/GenBank/DDBJ whole genome shotgun (WGS) entry which is preliminary data.</text>
</comment>
<dbReference type="GO" id="GO:0060090">
    <property type="term" value="F:molecular adaptor activity"/>
    <property type="evidence" value="ECO:0007669"/>
    <property type="project" value="TreeGrafter"/>
</dbReference>
<dbReference type="FunFam" id="1.10.238.10:FF:000055">
    <property type="entry name" value="Intersectin-1 isoform 1"/>
    <property type="match status" value="1"/>
</dbReference>
<organism evidence="4 5">
    <name type="scientific">Petrolisthes manimaculis</name>
    <dbReference type="NCBI Taxonomy" id="1843537"/>
    <lineage>
        <taxon>Eukaryota</taxon>
        <taxon>Metazoa</taxon>
        <taxon>Ecdysozoa</taxon>
        <taxon>Arthropoda</taxon>
        <taxon>Crustacea</taxon>
        <taxon>Multicrustacea</taxon>
        <taxon>Malacostraca</taxon>
        <taxon>Eumalacostraca</taxon>
        <taxon>Eucarida</taxon>
        <taxon>Decapoda</taxon>
        <taxon>Pleocyemata</taxon>
        <taxon>Anomura</taxon>
        <taxon>Galatheoidea</taxon>
        <taxon>Porcellanidae</taxon>
        <taxon>Petrolisthes</taxon>
    </lineage>
</organism>
<protein>
    <submittedName>
        <fullName evidence="4">Uncharacterized protein</fullName>
    </submittedName>
</protein>
<reference evidence="4" key="1">
    <citation type="submission" date="2023-11" db="EMBL/GenBank/DDBJ databases">
        <title>Genome assemblies of two species of porcelain crab, Petrolisthes cinctipes and Petrolisthes manimaculis (Anomura: Porcellanidae).</title>
        <authorList>
            <person name="Angst P."/>
        </authorList>
    </citation>
    <scope>NUCLEOTIDE SEQUENCE</scope>
    <source>
        <strain evidence="4">PB745_02</strain>
        <tissue evidence="4">Gill</tissue>
    </source>
</reference>
<name>A0AAE1Q332_9EUCA</name>
<keyword evidence="1" id="KW-0106">Calcium</keyword>
<dbReference type="PANTHER" id="PTHR11216">
    <property type="entry name" value="EH DOMAIN"/>
    <property type="match status" value="1"/>
</dbReference>
<dbReference type="PROSITE" id="PS00018">
    <property type="entry name" value="EF_HAND_1"/>
    <property type="match status" value="1"/>
</dbReference>
<evidence type="ECO:0000313" key="4">
    <source>
        <dbReference type="EMBL" id="KAK4319111.1"/>
    </source>
</evidence>
<dbReference type="InterPro" id="IPR011992">
    <property type="entry name" value="EF-hand-dom_pair"/>
</dbReference>
<dbReference type="SUPFAM" id="SSF47473">
    <property type="entry name" value="EF-hand"/>
    <property type="match status" value="1"/>
</dbReference>
<dbReference type="GO" id="GO:0150007">
    <property type="term" value="P:clathrin-dependent synaptic vesicle endocytosis"/>
    <property type="evidence" value="ECO:0007669"/>
    <property type="project" value="TreeGrafter"/>
</dbReference>
<evidence type="ECO:0000259" key="2">
    <source>
        <dbReference type="PROSITE" id="PS50031"/>
    </source>
</evidence>
<proteinExistence type="predicted"/>
<dbReference type="GO" id="GO:0097708">
    <property type="term" value="C:intracellular vesicle"/>
    <property type="evidence" value="ECO:0007669"/>
    <property type="project" value="TreeGrafter"/>
</dbReference>
<sequence>MADPWMVTPGERTKHDEQFKTLRPVAGFITGDQAKGFFLQSRLPPQVLGIIWALSDVDGDGKMDLHEFSIACKLINLKLRGFNLPPTLPPSLKQSACVGAGGAPAPVVPVVPVVPVAPVPAAPVPVAPIPAAPVHVAPVPAAPVPASVPPMDEIEKEEV</sequence>
<dbReference type="EMBL" id="JAWZYT010000782">
    <property type="protein sequence ID" value="KAK4319111.1"/>
    <property type="molecule type" value="Genomic_DNA"/>
</dbReference>
<feature type="domain" description="EH" evidence="2">
    <location>
        <begin position="11"/>
        <end position="99"/>
    </location>
</feature>
<dbReference type="InterPro" id="IPR000261">
    <property type="entry name" value="EH_dom"/>
</dbReference>
<dbReference type="InterPro" id="IPR002048">
    <property type="entry name" value="EF_hand_dom"/>
</dbReference>
<dbReference type="PROSITE" id="PS50031">
    <property type="entry name" value="EH"/>
    <property type="match status" value="1"/>
</dbReference>
<dbReference type="InterPro" id="IPR018247">
    <property type="entry name" value="EF_Hand_1_Ca_BS"/>
</dbReference>
<accession>A0AAE1Q332</accession>
<evidence type="ECO:0000259" key="3">
    <source>
        <dbReference type="PROSITE" id="PS50222"/>
    </source>
</evidence>
<keyword evidence="5" id="KW-1185">Reference proteome</keyword>
<dbReference type="SMART" id="SM00027">
    <property type="entry name" value="EH"/>
    <property type="match status" value="1"/>
</dbReference>